<sequence length="617" mass="68574">MWADKDTGNDYINYAETAEIAADIIRDPNMLPLSLGVFGGWGAGKSSMLQLIRKEIVEEETANDSKYIVIEFDAWLFQNYDDARASLMEVIARKLIESAKSDASLLEKANGLLKRVNYLRAIGTTVEIGASLALGIPPLGFFKRGVDAVGNLLSSEAPPEAALEEAKEAAKEGTTFAQSFINGNENTPPQQIVAFREHFAEVLQGLDKTLVVFIDNLDRCLPDVAIETLEAIRLFLFLESTAFVIAADEDMIRASVQRHYVGIDSQHTTDYLDKLIQVPMRVPLLGVQEVQAYTSLLFISADVAGREVLNDVRPYLSQQLMNSWNEGKIESSEIISEFSINSDELKSSLDLSERLAPILTSAPNISGNPRIIKRLLNTIKMRCRLAEKRGMPVDEALLTKLAVFERCTSDKSYELLAKTVLESEKGQPALLKHLESLTDDPNEFTHELPELWKTSGAFLLKWFKLAPPLSERDIRPAVYLSKESVRLISTENGLTKQGRSLFKALLSLKRVTSKAAQEMINECAGDLQNQVMRLLIDELRKVTVWDVPPPGFHGAVVLANTTPNLGEQLILFLNGLPPATVGSWAFPLISKTVWAKEMAAQWKCSEKNPIKPFKLKK</sequence>
<dbReference type="Pfam" id="PF07693">
    <property type="entry name" value="KAP_NTPase"/>
    <property type="match status" value="1"/>
</dbReference>
<gene>
    <name evidence="2" type="ORF">PSDVSF_27930</name>
</gene>
<dbReference type="InterPro" id="IPR052754">
    <property type="entry name" value="NTPase_KAP_P-loop"/>
</dbReference>
<dbReference type="PANTHER" id="PTHR22674">
    <property type="entry name" value="NTPASE, KAP FAMILY P-LOOP DOMAIN-CONTAINING 1"/>
    <property type="match status" value="1"/>
</dbReference>
<organism evidence="2 3">
    <name type="scientific">Pseudodesulfovibrio sediminis</name>
    <dbReference type="NCBI Taxonomy" id="2810563"/>
    <lineage>
        <taxon>Bacteria</taxon>
        <taxon>Pseudomonadati</taxon>
        <taxon>Thermodesulfobacteriota</taxon>
        <taxon>Desulfovibrionia</taxon>
        <taxon>Desulfovibrionales</taxon>
        <taxon>Desulfovibrionaceae</taxon>
    </lineage>
</organism>
<protein>
    <recommendedName>
        <fullName evidence="1">KAP NTPase domain-containing protein</fullName>
    </recommendedName>
</protein>
<proteinExistence type="predicted"/>
<accession>A0ABN6ET76</accession>
<dbReference type="EMBL" id="AP024485">
    <property type="protein sequence ID" value="BCS89551.1"/>
    <property type="molecule type" value="Genomic_DNA"/>
</dbReference>
<dbReference type="SUPFAM" id="SSF52540">
    <property type="entry name" value="P-loop containing nucleoside triphosphate hydrolases"/>
    <property type="match status" value="1"/>
</dbReference>
<evidence type="ECO:0000313" key="2">
    <source>
        <dbReference type="EMBL" id="BCS89551.1"/>
    </source>
</evidence>
<reference evidence="2" key="1">
    <citation type="journal article" date="2022" name="Arch. Microbiol.">
        <title>Pseudodesulfovibrio sediminis sp. nov., a mesophilic and neutrophilic sulfate-reducing bacterium isolated from sediment of a brackish lake.</title>
        <authorList>
            <person name="Takahashi A."/>
            <person name="Kojima H."/>
            <person name="Watanabe M."/>
            <person name="Fukui M."/>
        </authorList>
    </citation>
    <scope>NUCLEOTIDE SEQUENCE</scope>
    <source>
        <strain evidence="2">SF6</strain>
    </source>
</reference>
<evidence type="ECO:0000313" key="3">
    <source>
        <dbReference type="Proteomes" id="UP001053296"/>
    </source>
</evidence>
<feature type="domain" description="KAP NTPase" evidence="1">
    <location>
        <begin position="15"/>
        <end position="384"/>
    </location>
</feature>
<dbReference type="InterPro" id="IPR027417">
    <property type="entry name" value="P-loop_NTPase"/>
</dbReference>
<dbReference type="InterPro" id="IPR011646">
    <property type="entry name" value="KAP_P-loop"/>
</dbReference>
<dbReference type="Proteomes" id="UP001053296">
    <property type="component" value="Chromosome"/>
</dbReference>
<dbReference type="RefSeq" id="WP_229591520.1">
    <property type="nucleotide sequence ID" value="NZ_AP024485.1"/>
</dbReference>
<name>A0ABN6ET76_9BACT</name>
<keyword evidence="3" id="KW-1185">Reference proteome</keyword>
<dbReference type="PANTHER" id="PTHR22674:SF6">
    <property type="entry name" value="NTPASE KAP FAMILY P-LOOP DOMAIN-CONTAINING PROTEIN 1"/>
    <property type="match status" value="1"/>
</dbReference>
<evidence type="ECO:0000259" key="1">
    <source>
        <dbReference type="Pfam" id="PF07693"/>
    </source>
</evidence>